<dbReference type="GO" id="GO:0046279">
    <property type="term" value="P:3,4-dihydroxybenzoate biosynthetic process"/>
    <property type="evidence" value="ECO:0007669"/>
    <property type="project" value="TreeGrafter"/>
</dbReference>
<organism evidence="5 6">
    <name type="scientific">Methanolapillus ohkumae</name>
    <dbReference type="NCBI Taxonomy" id="3028298"/>
    <lineage>
        <taxon>Archaea</taxon>
        <taxon>Methanobacteriati</taxon>
        <taxon>Methanobacteriota</taxon>
        <taxon>Stenosarchaea group</taxon>
        <taxon>Methanomicrobia</taxon>
        <taxon>Methanosarcinales</taxon>
        <taxon>Methanosarcinaceae</taxon>
        <taxon>Methanolapillus</taxon>
    </lineage>
</organism>
<dbReference type="Gene3D" id="3.20.20.70">
    <property type="entry name" value="Aldolase class I"/>
    <property type="match status" value="1"/>
</dbReference>
<keyword evidence="4" id="KW-0028">Amino-acid biosynthesis</keyword>
<dbReference type="GeneID" id="89228921"/>
<dbReference type="NCBIfam" id="TIGR01093">
    <property type="entry name" value="aroD"/>
    <property type="match status" value="1"/>
</dbReference>
<dbReference type="SUPFAM" id="SSF51569">
    <property type="entry name" value="Aldolase"/>
    <property type="match status" value="1"/>
</dbReference>
<feature type="binding site" evidence="4">
    <location>
        <position position="211"/>
    </location>
    <ligand>
        <name>3-dehydroquinate</name>
        <dbReference type="ChEBI" id="CHEBI:32364"/>
    </ligand>
</feature>
<dbReference type="GO" id="GO:0008652">
    <property type="term" value="P:amino acid biosynthetic process"/>
    <property type="evidence" value="ECO:0007669"/>
    <property type="project" value="UniProtKB-KW"/>
</dbReference>
<protein>
    <recommendedName>
        <fullName evidence="4">3-dehydroquinate dehydratase</fullName>
        <shortName evidence="4">3-dehydroquinase</shortName>
        <ecNumber evidence="4">4.2.1.10</ecNumber>
    </recommendedName>
    <alternativeName>
        <fullName evidence="4">Type I DHQase</fullName>
    </alternativeName>
    <alternativeName>
        <fullName evidence="4">Type I dehydroquinase</fullName>
        <shortName evidence="4">DHQ1</shortName>
    </alternativeName>
</protein>
<gene>
    <name evidence="4 5" type="primary">aroD</name>
    <name evidence="5" type="ORF">MsAm2_14980</name>
</gene>
<keyword evidence="4" id="KW-0057">Aromatic amino acid biosynthesis</keyword>
<dbReference type="GO" id="GO:0009073">
    <property type="term" value="P:aromatic amino acid family biosynthetic process"/>
    <property type="evidence" value="ECO:0007669"/>
    <property type="project" value="UniProtKB-KW"/>
</dbReference>
<dbReference type="GO" id="GO:0003855">
    <property type="term" value="F:3-dehydroquinate dehydratase activity"/>
    <property type="evidence" value="ECO:0007669"/>
    <property type="project" value="UniProtKB-UniRule"/>
</dbReference>
<comment type="pathway">
    <text evidence="4">Metabolic intermediate biosynthesis; chorismate biosynthesis; chorismate from D-erythrose 4-phosphate and phosphoenolpyruvate: step 3/7.</text>
</comment>
<dbReference type="Proteomes" id="UP001304970">
    <property type="component" value="Chromosome"/>
</dbReference>
<feature type="binding site" evidence="4">
    <location>
        <position position="77"/>
    </location>
    <ligand>
        <name>3-dehydroquinate</name>
        <dbReference type="ChEBI" id="CHEBI:32364"/>
    </ligand>
</feature>
<accession>A0AA96V9E0</accession>
<dbReference type="GO" id="GO:0009423">
    <property type="term" value="P:chorismate biosynthetic process"/>
    <property type="evidence" value="ECO:0007669"/>
    <property type="project" value="UniProtKB-UniRule"/>
</dbReference>
<name>A0AA96V9E0_9EURY</name>
<evidence type="ECO:0000256" key="1">
    <source>
        <dbReference type="ARBA" id="ARBA00001864"/>
    </source>
</evidence>
<evidence type="ECO:0000256" key="4">
    <source>
        <dbReference type="HAMAP-Rule" id="MF_00214"/>
    </source>
</evidence>
<dbReference type="RefSeq" id="WP_338097651.1">
    <property type="nucleotide sequence ID" value="NZ_CP131061.1"/>
</dbReference>
<keyword evidence="3 4" id="KW-0704">Schiff base</keyword>
<keyword evidence="2 4" id="KW-0456">Lyase</keyword>
<feature type="binding site" evidence="4">
    <location>
        <position position="234"/>
    </location>
    <ligand>
        <name>3-dehydroquinate</name>
        <dbReference type="ChEBI" id="CHEBI:32364"/>
    </ligand>
</feature>
<keyword evidence="6" id="KW-1185">Reference proteome</keyword>
<sequence length="260" mass="28767">MSSSDLVYPSVVGTIVRDPVYSAFVGRELGADILEIRFDLILADLMKNGDEKAAKKEILSLIRKVKETGLFIIGTFRSKKEGGAMDLNACDLFKWIRFVTPYVDFIDLEWSSSENKLKKAIEHAQKSCTRVIISSHYFGKMPSQKEMVKMLSVSQKFGACVSKIAVTPKDNTDVLKLFEAGARSQKEILKSKSGPANLCLIAMGEPFQYSRIIAPLFGSVFSYGFITEPAAPGQLRVDEIKAGMKSLNLSSSLLEKEKTC</sequence>
<evidence type="ECO:0000313" key="6">
    <source>
        <dbReference type="Proteomes" id="UP001304970"/>
    </source>
</evidence>
<feature type="binding site" evidence="4">
    <location>
        <begin position="35"/>
        <end position="37"/>
    </location>
    <ligand>
        <name>3-dehydroquinate</name>
        <dbReference type="ChEBI" id="CHEBI:32364"/>
    </ligand>
</feature>
<comment type="caution">
    <text evidence="4">Lacks conserved residue(s) required for the propagation of feature annotation.</text>
</comment>
<dbReference type="Pfam" id="PF01487">
    <property type="entry name" value="DHquinase_I"/>
    <property type="match status" value="1"/>
</dbReference>
<dbReference type="AlphaFoldDB" id="A0AA96V9E0"/>
<comment type="subunit">
    <text evidence="4">Homodimer.</text>
</comment>
<dbReference type="EMBL" id="CP131061">
    <property type="protein sequence ID" value="WNY27693.1"/>
    <property type="molecule type" value="Genomic_DNA"/>
</dbReference>
<comment type="catalytic activity">
    <reaction evidence="1 4">
        <text>3-dehydroquinate = 3-dehydroshikimate + H2O</text>
        <dbReference type="Rhea" id="RHEA:21096"/>
        <dbReference type="ChEBI" id="CHEBI:15377"/>
        <dbReference type="ChEBI" id="CHEBI:16630"/>
        <dbReference type="ChEBI" id="CHEBI:32364"/>
        <dbReference type="EC" id="4.2.1.10"/>
    </reaction>
</comment>
<evidence type="ECO:0000256" key="2">
    <source>
        <dbReference type="ARBA" id="ARBA00023239"/>
    </source>
</evidence>
<dbReference type="HAMAP" id="MF_00214">
    <property type="entry name" value="AroD"/>
    <property type="match status" value="1"/>
</dbReference>
<reference evidence="5 6" key="1">
    <citation type="submission" date="2023-07" db="EMBL/GenBank/DDBJ databases">
        <title>Closed genome sequence of Methanosarcinaceae archaeon Am2.</title>
        <authorList>
            <person name="Poehlein A."/>
            <person name="Protasov E."/>
            <person name="Platt K."/>
            <person name="Reeh H."/>
            <person name="Daniel R."/>
            <person name="Brune A."/>
        </authorList>
    </citation>
    <scope>NUCLEOTIDE SEQUENCE [LARGE SCALE GENOMIC DNA]</scope>
    <source>
        <strain evidence="5 6">Am2</strain>
    </source>
</reference>
<dbReference type="CDD" id="cd00502">
    <property type="entry name" value="DHQase_I"/>
    <property type="match status" value="1"/>
</dbReference>
<comment type="function">
    <text evidence="4">Involved in the third step of the chorismate pathway, which leads to the biosynthesis of aromatic amino acids. Catalyzes the cis-dehydration of 3-dehydroquinate (DHQ) and introduces the first double bond of the aromatic ring to yield 3-dehydroshikimate.</text>
</comment>
<feature type="binding site" evidence="4">
    <location>
        <position position="10"/>
    </location>
    <ligand>
        <name>3-dehydroquinate</name>
        <dbReference type="ChEBI" id="CHEBI:32364"/>
    </ligand>
</feature>
<proteinExistence type="inferred from homology"/>
<feature type="active site" description="Proton donor/acceptor" evidence="4">
    <location>
        <position position="136"/>
    </location>
</feature>
<dbReference type="PANTHER" id="PTHR43699">
    <property type="entry name" value="3-DEHYDROQUINATE DEHYDRATASE"/>
    <property type="match status" value="1"/>
</dbReference>
<comment type="similarity">
    <text evidence="4">Belongs to the type-I 3-dehydroquinase family.</text>
</comment>
<evidence type="ECO:0000313" key="5">
    <source>
        <dbReference type="EMBL" id="WNY27693.1"/>
    </source>
</evidence>
<feature type="active site" description="Schiff-base intermediate with substrate" evidence="4">
    <location>
        <position position="163"/>
    </location>
</feature>
<evidence type="ECO:0000256" key="3">
    <source>
        <dbReference type="ARBA" id="ARBA00023270"/>
    </source>
</evidence>
<dbReference type="InterPro" id="IPR050146">
    <property type="entry name" value="Type-I_3-dehydroquinase"/>
</dbReference>
<dbReference type="InterPro" id="IPR001381">
    <property type="entry name" value="DHquinase_I"/>
</dbReference>
<dbReference type="InterPro" id="IPR013785">
    <property type="entry name" value="Aldolase_TIM"/>
</dbReference>
<dbReference type="PANTHER" id="PTHR43699:SF1">
    <property type="entry name" value="3-DEHYDROQUINATE DEHYDRATASE"/>
    <property type="match status" value="1"/>
</dbReference>
<dbReference type="EC" id="4.2.1.10" evidence="4"/>